<sequence length="102" mass="11272">MSILLIASTIMLASGIAASIFGCLRRGPDVLDRATFFLRDNPNVDLAQHNSMEDGISKLKRTKSLRVCIGDIRPTEETGYVAFGRVGEAMPLNSQKKERRYA</sequence>
<dbReference type="OrthoDB" id="3692311at2759"/>
<evidence type="ECO:0000256" key="1">
    <source>
        <dbReference type="SAM" id="SignalP"/>
    </source>
</evidence>
<keyword evidence="1" id="KW-0732">Signal</keyword>
<dbReference type="RefSeq" id="XP_008089198.1">
    <property type="nucleotide sequence ID" value="XM_008091007.1"/>
</dbReference>
<dbReference type="VEuPathDB" id="FungiDB:GLRG_00322"/>
<gene>
    <name evidence="2" type="ORF">GLRG_00322</name>
</gene>
<dbReference type="EMBL" id="GG697331">
    <property type="protein sequence ID" value="EFQ25178.1"/>
    <property type="molecule type" value="Genomic_DNA"/>
</dbReference>
<protein>
    <submittedName>
        <fullName evidence="2">Uncharacterized protein</fullName>
    </submittedName>
</protein>
<accession>E3Q277</accession>
<dbReference type="HOGENOM" id="CLU_2277285_0_0_1"/>
<feature type="signal peptide" evidence="1">
    <location>
        <begin position="1"/>
        <end position="18"/>
    </location>
</feature>
<dbReference type="Proteomes" id="UP000008782">
    <property type="component" value="Unassembled WGS sequence"/>
</dbReference>
<name>E3Q277_COLGM</name>
<dbReference type="GeneID" id="24405687"/>
<reference evidence="3" key="1">
    <citation type="journal article" date="2012" name="Nat. Genet.">
        <title>Lifestyle transitions in plant pathogenic Colletotrichum fungi deciphered by genome and transcriptome analyses.</title>
        <authorList>
            <person name="O'Connell R.J."/>
            <person name="Thon M.R."/>
            <person name="Hacquard S."/>
            <person name="Amyotte S.G."/>
            <person name="Kleemann J."/>
            <person name="Torres M.F."/>
            <person name="Damm U."/>
            <person name="Buiate E.A."/>
            <person name="Epstein L."/>
            <person name="Alkan N."/>
            <person name="Altmueller J."/>
            <person name="Alvarado-Balderrama L."/>
            <person name="Bauser C.A."/>
            <person name="Becker C."/>
            <person name="Birren B.W."/>
            <person name="Chen Z."/>
            <person name="Choi J."/>
            <person name="Crouch J.A."/>
            <person name="Duvick J.P."/>
            <person name="Farman M.A."/>
            <person name="Gan P."/>
            <person name="Heiman D."/>
            <person name="Henrissat B."/>
            <person name="Howard R.J."/>
            <person name="Kabbage M."/>
            <person name="Koch C."/>
            <person name="Kracher B."/>
            <person name="Kubo Y."/>
            <person name="Law A.D."/>
            <person name="Lebrun M.-H."/>
            <person name="Lee Y.-H."/>
            <person name="Miyara I."/>
            <person name="Moore N."/>
            <person name="Neumann U."/>
            <person name="Nordstroem K."/>
            <person name="Panaccione D.G."/>
            <person name="Panstruga R."/>
            <person name="Place M."/>
            <person name="Proctor R.H."/>
            <person name="Prusky D."/>
            <person name="Rech G."/>
            <person name="Reinhardt R."/>
            <person name="Rollins J.A."/>
            <person name="Rounsley S."/>
            <person name="Schardl C.L."/>
            <person name="Schwartz D.C."/>
            <person name="Shenoy N."/>
            <person name="Shirasu K."/>
            <person name="Sikhakolli U.R."/>
            <person name="Stueber K."/>
            <person name="Sukno S.A."/>
            <person name="Sweigard J.A."/>
            <person name="Takano Y."/>
            <person name="Takahara H."/>
            <person name="Trail F."/>
            <person name="van der Does H.C."/>
            <person name="Voll L.M."/>
            <person name="Will I."/>
            <person name="Young S."/>
            <person name="Zeng Q."/>
            <person name="Zhang J."/>
            <person name="Zhou S."/>
            <person name="Dickman M.B."/>
            <person name="Schulze-Lefert P."/>
            <person name="Ver Loren van Themaat E."/>
            <person name="Ma L.-J."/>
            <person name="Vaillancourt L.J."/>
        </authorList>
    </citation>
    <scope>NUCLEOTIDE SEQUENCE [LARGE SCALE GENOMIC DNA]</scope>
    <source>
        <strain evidence="3">M1.001 / M2 / FGSC 10212</strain>
    </source>
</reference>
<feature type="chain" id="PRO_5003178152" evidence="1">
    <location>
        <begin position="19"/>
        <end position="102"/>
    </location>
</feature>
<organism evidence="3">
    <name type="scientific">Colletotrichum graminicola (strain M1.001 / M2 / FGSC 10212)</name>
    <name type="common">Maize anthracnose fungus</name>
    <name type="synonym">Glomerella graminicola</name>
    <dbReference type="NCBI Taxonomy" id="645133"/>
    <lineage>
        <taxon>Eukaryota</taxon>
        <taxon>Fungi</taxon>
        <taxon>Dikarya</taxon>
        <taxon>Ascomycota</taxon>
        <taxon>Pezizomycotina</taxon>
        <taxon>Sordariomycetes</taxon>
        <taxon>Hypocreomycetidae</taxon>
        <taxon>Glomerellales</taxon>
        <taxon>Glomerellaceae</taxon>
        <taxon>Colletotrichum</taxon>
        <taxon>Colletotrichum graminicola species complex</taxon>
    </lineage>
</organism>
<dbReference type="STRING" id="645133.E3Q277"/>
<evidence type="ECO:0000313" key="2">
    <source>
        <dbReference type="EMBL" id="EFQ25178.1"/>
    </source>
</evidence>
<proteinExistence type="predicted"/>
<dbReference type="eggNOG" id="ENOG502RZ6R">
    <property type="taxonomic scope" value="Eukaryota"/>
</dbReference>
<keyword evidence="3" id="KW-1185">Reference proteome</keyword>
<dbReference type="AlphaFoldDB" id="E3Q277"/>
<evidence type="ECO:0000313" key="3">
    <source>
        <dbReference type="Proteomes" id="UP000008782"/>
    </source>
</evidence>